<dbReference type="RefSeq" id="WP_274053401.1">
    <property type="nucleotide sequence ID" value="NZ_CP059693.1"/>
</dbReference>
<comment type="similarity">
    <text evidence="1">Belongs to the LysR transcriptional regulatory family.</text>
</comment>
<evidence type="ECO:0000313" key="3">
    <source>
        <dbReference type="EMBL" id="WDE13064.1"/>
    </source>
</evidence>
<dbReference type="InterPro" id="IPR005119">
    <property type="entry name" value="LysR_subst-bd"/>
</dbReference>
<accession>A0ABY7VH77</accession>
<dbReference type="Pfam" id="PF03466">
    <property type="entry name" value="LysR_substrate"/>
    <property type="match status" value="1"/>
</dbReference>
<dbReference type="InterPro" id="IPR058163">
    <property type="entry name" value="LysR-type_TF_proteobact-type"/>
</dbReference>
<dbReference type="Proteomes" id="UP001215231">
    <property type="component" value="Chromosome"/>
</dbReference>
<evidence type="ECO:0000259" key="2">
    <source>
        <dbReference type="Pfam" id="PF03466"/>
    </source>
</evidence>
<evidence type="ECO:0000313" key="4">
    <source>
        <dbReference type="Proteomes" id="UP001215231"/>
    </source>
</evidence>
<keyword evidence="4" id="KW-1185">Reference proteome</keyword>
<dbReference type="EMBL" id="CP059693">
    <property type="protein sequence ID" value="WDE13064.1"/>
    <property type="molecule type" value="Genomic_DNA"/>
</dbReference>
<protein>
    <recommendedName>
        <fullName evidence="2">LysR substrate-binding domain-containing protein</fullName>
    </recommendedName>
</protein>
<dbReference type="PANTHER" id="PTHR30537">
    <property type="entry name" value="HTH-TYPE TRANSCRIPTIONAL REGULATOR"/>
    <property type="match status" value="1"/>
</dbReference>
<feature type="domain" description="LysR substrate-binding" evidence="2">
    <location>
        <begin position="25"/>
        <end position="117"/>
    </location>
</feature>
<organism evidence="3 4">
    <name type="scientific">Thalassomonas haliotis</name>
    <dbReference type="NCBI Taxonomy" id="485448"/>
    <lineage>
        <taxon>Bacteria</taxon>
        <taxon>Pseudomonadati</taxon>
        <taxon>Pseudomonadota</taxon>
        <taxon>Gammaproteobacteria</taxon>
        <taxon>Alteromonadales</taxon>
        <taxon>Colwelliaceae</taxon>
        <taxon>Thalassomonas</taxon>
    </lineage>
</organism>
<gene>
    <name evidence="3" type="ORF">H3N35_06340</name>
</gene>
<dbReference type="Gene3D" id="3.40.190.290">
    <property type="match status" value="1"/>
</dbReference>
<sequence length="120" mass="13248">MVCLNVIRRIPKSCNTVDNSSRLPGRWRYLEGDKAELVAVHAFAEANDGDIVVRLAADGHDTVYLPSFLTQDYLEAGQLEPVLQDYTFDAAPVSLVYPANRLMSSALNARVSYLLAHKPA</sequence>
<dbReference type="SUPFAM" id="SSF53850">
    <property type="entry name" value="Periplasmic binding protein-like II"/>
    <property type="match status" value="1"/>
</dbReference>
<reference evidence="3 4" key="1">
    <citation type="journal article" date="2022" name="Mar. Drugs">
        <title>Bioassay-Guided Fractionation Leads to the Detection of Cholic Acid Generated by the Rare Thalassomonas sp.</title>
        <authorList>
            <person name="Pheiffer F."/>
            <person name="Schneider Y.K."/>
            <person name="Hansen E.H."/>
            <person name="Andersen J.H."/>
            <person name="Isaksson J."/>
            <person name="Busche T."/>
            <person name="R C."/>
            <person name="Kalinowski J."/>
            <person name="Zyl L.V."/>
            <person name="Trindade M."/>
        </authorList>
    </citation>
    <scope>NUCLEOTIDE SEQUENCE [LARGE SCALE GENOMIC DNA]</scope>
    <source>
        <strain evidence="3 4">A5K-61T</strain>
    </source>
</reference>
<evidence type="ECO:0000256" key="1">
    <source>
        <dbReference type="ARBA" id="ARBA00009437"/>
    </source>
</evidence>
<name>A0ABY7VH77_9GAMM</name>
<dbReference type="PANTHER" id="PTHR30537:SF5">
    <property type="entry name" value="HTH-TYPE TRANSCRIPTIONAL ACTIVATOR TTDR-RELATED"/>
    <property type="match status" value="1"/>
</dbReference>
<proteinExistence type="inferred from homology"/>